<name>A0A0A9EEH8_ARUDO</name>
<protein>
    <submittedName>
        <fullName evidence="2">Uncharacterized protein</fullName>
    </submittedName>
</protein>
<proteinExistence type="predicted"/>
<reference evidence="2" key="2">
    <citation type="journal article" date="2015" name="Data Brief">
        <title>Shoot transcriptome of the giant reed, Arundo donax.</title>
        <authorList>
            <person name="Barrero R.A."/>
            <person name="Guerrero F.D."/>
            <person name="Moolhuijzen P."/>
            <person name="Goolsby J.A."/>
            <person name="Tidwell J."/>
            <person name="Bellgard S.E."/>
            <person name="Bellgard M.I."/>
        </authorList>
    </citation>
    <scope>NUCLEOTIDE SEQUENCE</scope>
    <source>
        <tissue evidence="2">Shoot tissue taken approximately 20 cm above the soil surface</tissue>
    </source>
</reference>
<evidence type="ECO:0000313" key="2">
    <source>
        <dbReference type="EMBL" id="JAD98471.1"/>
    </source>
</evidence>
<reference evidence="2" key="1">
    <citation type="submission" date="2014-09" db="EMBL/GenBank/DDBJ databases">
        <authorList>
            <person name="Magalhaes I.L.F."/>
            <person name="Oliveira U."/>
            <person name="Santos F.R."/>
            <person name="Vidigal T.H.D.A."/>
            <person name="Brescovit A.D."/>
            <person name="Santos A.J."/>
        </authorList>
    </citation>
    <scope>NUCLEOTIDE SEQUENCE</scope>
    <source>
        <tissue evidence="2">Shoot tissue taken approximately 20 cm above the soil surface</tissue>
    </source>
</reference>
<dbReference type="EMBL" id="GBRH01199424">
    <property type="protein sequence ID" value="JAD98471.1"/>
    <property type="molecule type" value="Transcribed_RNA"/>
</dbReference>
<sequence>MPWPRRVAHPGPFTAATRGRRRLSLGLRRRPAR</sequence>
<feature type="region of interest" description="Disordered" evidence="1">
    <location>
        <begin position="1"/>
        <end position="33"/>
    </location>
</feature>
<organism evidence="2">
    <name type="scientific">Arundo donax</name>
    <name type="common">Giant reed</name>
    <name type="synonym">Donax arundinaceus</name>
    <dbReference type="NCBI Taxonomy" id="35708"/>
    <lineage>
        <taxon>Eukaryota</taxon>
        <taxon>Viridiplantae</taxon>
        <taxon>Streptophyta</taxon>
        <taxon>Embryophyta</taxon>
        <taxon>Tracheophyta</taxon>
        <taxon>Spermatophyta</taxon>
        <taxon>Magnoliopsida</taxon>
        <taxon>Liliopsida</taxon>
        <taxon>Poales</taxon>
        <taxon>Poaceae</taxon>
        <taxon>PACMAD clade</taxon>
        <taxon>Arundinoideae</taxon>
        <taxon>Arundineae</taxon>
        <taxon>Arundo</taxon>
    </lineage>
</organism>
<accession>A0A0A9EEH8</accession>
<feature type="compositionally biased region" description="Basic residues" evidence="1">
    <location>
        <begin position="18"/>
        <end position="33"/>
    </location>
</feature>
<evidence type="ECO:0000256" key="1">
    <source>
        <dbReference type="SAM" id="MobiDB-lite"/>
    </source>
</evidence>
<dbReference type="AlphaFoldDB" id="A0A0A9EEH8"/>